<feature type="region of interest" description="Disordered" evidence="1">
    <location>
        <begin position="166"/>
        <end position="190"/>
    </location>
</feature>
<dbReference type="EMBL" id="BAABHK010000009">
    <property type="protein sequence ID" value="GAA4631552.1"/>
    <property type="molecule type" value="Genomic_DNA"/>
</dbReference>
<feature type="compositionally biased region" description="Polar residues" evidence="1">
    <location>
        <begin position="175"/>
        <end position="185"/>
    </location>
</feature>
<gene>
    <name evidence="3" type="ORF">GCM10023196_061430</name>
</gene>
<reference evidence="4" key="1">
    <citation type="journal article" date="2019" name="Int. J. Syst. Evol. Microbiol.">
        <title>The Global Catalogue of Microorganisms (GCM) 10K type strain sequencing project: providing services to taxonomists for standard genome sequencing and annotation.</title>
        <authorList>
            <consortium name="The Broad Institute Genomics Platform"/>
            <consortium name="The Broad Institute Genome Sequencing Center for Infectious Disease"/>
            <person name="Wu L."/>
            <person name="Ma J."/>
        </authorList>
    </citation>
    <scope>NUCLEOTIDE SEQUENCE [LARGE SCALE GENOMIC DNA]</scope>
    <source>
        <strain evidence="4">JCM 17939</strain>
    </source>
</reference>
<sequence length="206" mass="22171">MPDNARFRWITPGRGLAALAAIAVIAAAIWFLVLPHFTLRHESKIPLGNGRLGAACGNPGVAYTSAHPFAGPSPHSVEVFEKYGKSYINAGATLPDSWNAPTHADVRLVLCLEKVGTDGEMDNVSCKYGNRQLPSGPQLSKPMDKTIYRATLRELRTHRRLSQVTLTGEDGTCPGSVSLSDSDPTLDSHPSKAQLLQAFGRYAGTF</sequence>
<comment type="caution">
    <text evidence="3">The sequence shown here is derived from an EMBL/GenBank/DDBJ whole genome shotgun (WGS) entry which is preliminary data.</text>
</comment>
<evidence type="ECO:0000313" key="3">
    <source>
        <dbReference type="EMBL" id="GAA4631552.1"/>
    </source>
</evidence>
<evidence type="ECO:0000313" key="4">
    <source>
        <dbReference type="Proteomes" id="UP001501442"/>
    </source>
</evidence>
<feature type="transmembrane region" description="Helical" evidence="2">
    <location>
        <begin position="15"/>
        <end position="34"/>
    </location>
</feature>
<keyword evidence="2" id="KW-0472">Membrane</keyword>
<organism evidence="3 4">
    <name type="scientific">Actinoallomurus vinaceus</name>
    <dbReference type="NCBI Taxonomy" id="1080074"/>
    <lineage>
        <taxon>Bacteria</taxon>
        <taxon>Bacillati</taxon>
        <taxon>Actinomycetota</taxon>
        <taxon>Actinomycetes</taxon>
        <taxon>Streptosporangiales</taxon>
        <taxon>Thermomonosporaceae</taxon>
        <taxon>Actinoallomurus</taxon>
    </lineage>
</organism>
<proteinExistence type="predicted"/>
<protein>
    <submittedName>
        <fullName evidence="3">Uncharacterized protein</fullName>
    </submittedName>
</protein>
<keyword evidence="2" id="KW-0812">Transmembrane</keyword>
<dbReference type="Proteomes" id="UP001501442">
    <property type="component" value="Unassembled WGS sequence"/>
</dbReference>
<keyword evidence="2" id="KW-1133">Transmembrane helix</keyword>
<accession>A0ABP8UGE7</accession>
<name>A0ABP8UGE7_9ACTN</name>
<evidence type="ECO:0000256" key="2">
    <source>
        <dbReference type="SAM" id="Phobius"/>
    </source>
</evidence>
<dbReference type="RefSeq" id="WP_345434588.1">
    <property type="nucleotide sequence ID" value="NZ_BAABHK010000009.1"/>
</dbReference>
<evidence type="ECO:0000256" key="1">
    <source>
        <dbReference type="SAM" id="MobiDB-lite"/>
    </source>
</evidence>
<keyword evidence="4" id="KW-1185">Reference proteome</keyword>